<evidence type="ECO:0000313" key="5">
    <source>
        <dbReference type="Proteomes" id="UP000054988"/>
    </source>
</evidence>
<feature type="transmembrane region" description="Helical" evidence="2">
    <location>
        <begin position="20"/>
        <end position="40"/>
    </location>
</feature>
<feature type="transmembrane region" description="Helical" evidence="2">
    <location>
        <begin position="126"/>
        <end position="147"/>
    </location>
</feature>
<dbReference type="Proteomes" id="UP000054988">
    <property type="component" value="Unassembled WGS sequence"/>
</dbReference>
<feature type="region of interest" description="Disordered" evidence="1">
    <location>
        <begin position="243"/>
        <end position="262"/>
    </location>
</feature>
<dbReference type="PANTHER" id="PTHR40465">
    <property type="entry name" value="CHROMOSOME 1, WHOLE GENOME SHOTGUN SEQUENCE"/>
    <property type="match status" value="1"/>
</dbReference>
<feature type="domain" description="DUF6534" evidence="3">
    <location>
        <begin position="136"/>
        <end position="236"/>
    </location>
</feature>
<name>A0A0W0ETF3_MONRR</name>
<sequence length="304" mass="33198">MMIHTLMGSPAEIAHGPMFVVSLYVANILNTVFIAVYLYNSLISNFGDVQNLFVANWVFATDPVLTGIIAAMAQLFFAWRVRIVTSSNWLGLLVVACTLVGLAGAVASMAGVLHHPRFIEFRIFKASVLVWLMGGCVADIAIALILVEYLESTRLDFIPLTSSWIVSFGVGAHKYDQMASVYPSTVTVQTGLTTSVCAIVDLVFFLVNPTGLHLIFNFPLAKLYTVSLMSSLNSRAVISKGEPHELPLSGSSGSHRPRPTKLERPEVFIEVENHSEFEDVTVDGNEDRAKFVDGDEKLEVKGGD</sequence>
<dbReference type="PANTHER" id="PTHR40465:SF1">
    <property type="entry name" value="DUF6534 DOMAIN-CONTAINING PROTEIN"/>
    <property type="match status" value="1"/>
</dbReference>
<keyword evidence="2" id="KW-0812">Transmembrane</keyword>
<dbReference type="Pfam" id="PF20152">
    <property type="entry name" value="DUF6534"/>
    <property type="match status" value="1"/>
</dbReference>
<keyword evidence="2" id="KW-0472">Membrane</keyword>
<evidence type="ECO:0000256" key="2">
    <source>
        <dbReference type="SAM" id="Phobius"/>
    </source>
</evidence>
<evidence type="ECO:0000256" key="1">
    <source>
        <dbReference type="SAM" id="MobiDB-lite"/>
    </source>
</evidence>
<reference evidence="4 5" key="1">
    <citation type="submission" date="2015-12" db="EMBL/GenBank/DDBJ databases">
        <title>Draft genome sequence of Moniliophthora roreri, the causal agent of frosty pod rot of cacao.</title>
        <authorList>
            <person name="Aime M.C."/>
            <person name="Diaz-Valderrama J.R."/>
            <person name="Kijpornyongpan T."/>
            <person name="Phillips-Mora W."/>
        </authorList>
    </citation>
    <scope>NUCLEOTIDE SEQUENCE [LARGE SCALE GENOMIC DNA]</scope>
    <source>
        <strain evidence="4 5">MCA 2952</strain>
    </source>
</reference>
<protein>
    <recommendedName>
        <fullName evidence="3">DUF6534 domain-containing protein</fullName>
    </recommendedName>
</protein>
<dbReference type="InterPro" id="IPR045339">
    <property type="entry name" value="DUF6534"/>
</dbReference>
<keyword evidence="2" id="KW-1133">Transmembrane helix</keyword>
<comment type="caution">
    <text evidence="4">The sequence shown here is derived from an EMBL/GenBank/DDBJ whole genome shotgun (WGS) entry which is preliminary data.</text>
</comment>
<feature type="transmembrane region" description="Helical" evidence="2">
    <location>
        <begin position="89"/>
        <end position="114"/>
    </location>
</feature>
<dbReference type="AlphaFoldDB" id="A0A0W0ETF3"/>
<evidence type="ECO:0000313" key="4">
    <source>
        <dbReference type="EMBL" id="KTB27331.1"/>
    </source>
</evidence>
<dbReference type="EMBL" id="LATX01002556">
    <property type="protein sequence ID" value="KTB27331.1"/>
    <property type="molecule type" value="Genomic_DNA"/>
</dbReference>
<evidence type="ECO:0000259" key="3">
    <source>
        <dbReference type="Pfam" id="PF20152"/>
    </source>
</evidence>
<feature type="transmembrane region" description="Helical" evidence="2">
    <location>
        <begin position="52"/>
        <end position="77"/>
    </location>
</feature>
<gene>
    <name evidence="4" type="ORF">WG66_20033</name>
</gene>
<organism evidence="4 5">
    <name type="scientific">Moniliophthora roreri</name>
    <name type="common">Frosty pod rot fungus</name>
    <name type="synonym">Monilia roreri</name>
    <dbReference type="NCBI Taxonomy" id="221103"/>
    <lineage>
        <taxon>Eukaryota</taxon>
        <taxon>Fungi</taxon>
        <taxon>Dikarya</taxon>
        <taxon>Basidiomycota</taxon>
        <taxon>Agaricomycotina</taxon>
        <taxon>Agaricomycetes</taxon>
        <taxon>Agaricomycetidae</taxon>
        <taxon>Agaricales</taxon>
        <taxon>Marasmiineae</taxon>
        <taxon>Marasmiaceae</taxon>
        <taxon>Moniliophthora</taxon>
    </lineage>
</organism>
<proteinExistence type="predicted"/>
<accession>A0A0W0ETF3</accession>